<name>A0A183KHV1_9TREM</name>
<organism evidence="3">
    <name type="scientific">Schistosoma curassoni</name>
    <dbReference type="NCBI Taxonomy" id="6186"/>
    <lineage>
        <taxon>Eukaryota</taxon>
        <taxon>Metazoa</taxon>
        <taxon>Spiralia</taxon>
        <taxon>Lophotrochozoa</taxon>
        <taxon>Platyhelminthes</taxon>
        <taxon>Trematoda</taxon>
        <taxon>Digenea</taxon>
        <taxon>Strigeidida</taxon>
        <taxon>Schistosomatoidea</taxon>
        <taxon>Schistosomatidae</taxon>
        <taxon>Schistosoma</taxon>
    </lineage>
</organism>
<dbReference type="EMBL" id="UZAK01036856">
    <property type="protein sequence ID" value="VDP56880.1"/>
    <property type="molecule type" value="Genomic_DNA"/>
</dbReference>
<reference evidence="3" key="1">
    <citation type="submission" date="2016-06" db="UniProtKB">
        <authorList>
            <consortium name="WormBaseParasite"/>
        </authorList>
    </citation>
    <scope>IDENTIFICATION</scope>
</reference>
<keyword evidence="2" id="KW-1185">Reference proteome</keyword>
<dbReference type="AlphaFoldDB" id="A0A183KHV1"/>
<evidence type="ECO:0000313" key="1">
    <source>
        <dbReference type="EMBL" id="VDP56880.1"/>
    </source>
</evidence>
<evidence type="ECO:0000313" key="3">
    <source>
        <dbReference type="WBParaSite" id="SCUD_0001460601-mRNA-1"/>
    </source>
</evidence>
<gene>
    <name evidence="1" type="ORF">SCUD_LOCUS14603</name>
</gene>
<protein>
    <submittedName>
        <fullName evidence="1 3">Uncharacterized protein</fullName>
    </submittedName>
</protein>
<dbReference type="WBParaSite" id="SCUD_0001460601-mRNA-1">
    <property type="protein sequence ID" value="SCUD_0001460601-mRNA-1"/>
    <property type="gene ID" value="SCUD_0001460601"/>
</dbReference>
<accession>A0A183KHV1</accession>
<evidence type="ECO:0000313" key="2">
    <source>
        <dbReference type="Proteomes" id="UP000279833"/>
    </source>
</evidence>
<proteinExistence type="predicted"/>
<dbReference type="Proteomes" id="UP000279833">
    <property type="component" value="Unassembled WGS sequence"/>
</dbReference>
<sequence>MPEHRLPQRAMLSIIGDGWKRVRGGQTKTWHQSLKSLTSELSHVGKCRLPGWVPRDDSNRWLETLNDMTENRLQWHNCIHSLCSPKF</sequence>
<reference evidence="1 2" key="2">
    <citation type="submission" date="2018-11" db="EMBL/GenBank/DDBJ databases">
        <authorList>
            <consortium name="Pathogen Informatics"/>
        </authorList>
    </citation>
    <scope>NUCLEOTIDE SEQUENCE [LARGE SCALE GENOMIC DNA]</scope>
    <source>
        <strain evidence="1">Dakar</strain>
        <strain evidence="2">Dakar, Senegal</strain>
    </source>
</reference>